<feature type="region of interest" description="Disordered" evidence="1">
    <location>
        <begin position="1"/>
        <end position="31"/>
    </location>
</feature>
<gene>
    <name evidence="2" type="ORF">TRUGW13939_07431</name>
</gene>
<dbReference type="OrthoDB" id="39175at2759"/>
<dbReference type="AlphaFoldDB" id="A0A7H8R2P3"/>
<reference evidence="3" key="1">
    <citation type="submission" date="2020-06" db="EMBL/GenBank/DDBJ databases">
        <title>A chromosome-scale genome assembly of Talaromyces rugulosus W13939.</title>
        <authorList>
            <person name="Wang B."/>
            <person name="Guo L."/>
            <person name="Ye K."/>
            <person name="Wang L."/>
        </authorList>
    </citation>
    <scope>NUCLEOTIDE SEQUENCE [LARGE SCALE GENOMIC DNA]</scope>
    <source>
        <strain evidence="3">W13939</strain>
    </source>
</reference>
<dbReference type="Proteomes" id="UP000509510">
    <property type="component" value="Chromosome IV"/>
</dbReference>
<dbReference type="EMBL" id="CP055901">
    <property type="protein sequence ID" value="QKX60288.1"/>
    <property type="molecule type" value="Genomic_DNA"/>
</dbReference>
<evidence type="ECO:0000256" key="1">
    <source>
        <dbReference type="SAM" id="MobiDB-lite"/>
    </source>
</evidence>
<name>A0A7H8R2P3_TALRU</name>
<evidence type="ECO:0000313" key="2">
    <source>
        <dbReference type="EMBL" id="QKX60288.1"/>
    </source>
</evidence>
<evidence type="ECO:0008006" key="4">
    <source>
        <dbReference type="Google" id="ProtNLM"/>
    </source>
</evidence>
<feature type="compositionally biased region" description="Polar residues" evidence="1">
    <location>
        <begin position="19"/>
        <end position="31"/>
    </location>
</feature>
<evidence type="ECO:0000313" key="3">
    <source>
        <dbReference type="Proteomes" id="UP000509510"/>
    </source>
</evidence>
<dbReference type="GeneID" id="55994924"/>
<dbReference type="RefSeq" id="XP_035346465.1">
    <property type="nucleotide sequence ID" value="XM_035490572.1"/>
</dbReference>
<protein>
    <recommendedName>
        <fullName evidence="4">Transcription factor domain-containing protein</fullName>
    </recommendedName>
</protein>
<organism evidence="2 3">
    <name type="scientific">Talaromyces rugulosus</name>
    <name type="common">Penicillium rugulosum</name>
    <dbReference type="NCBI Taxonomy" id="121627"/>
    <lineage>
        <taxon>Eukaryota</taxon>
        <taxon>Fungi</taxon>
        <taxon>Dikarya</taxon>
        <taxon>Ascomycota</taxon>
        <taxon>Pezizomycotina</taxon>
        <taxon>Eurotiomycetes</taxon>
        <taxon>Eurotiomycetidae</taxon>
        <taxon>Eurotiales</taxon>
        <taxon>Trichocomaceae</taxon>
        <taxon>Talaromyces</taxon>
        <taxon>Talaromyces sect. Islandici</taxon>
    </lineage>
</organism>
<sequence length="506" mass="56949">MVDGNPYRSSRVDAKKESSPQNDEQTHSAISSGHSFGNIRIINSLQHTERDVFYSTYWESQCLPALHPLFHSISRLASDRPMLKDAILALSSCNLSRLSAEKRLSQTGNMGSFSPSLIHQTRSQLYYSSAIRKFTSLNPLESPQNAAIILAVQVLFAYFESSMGNLHGFNCHVQGMSDFLKTTPSVSTDLTMQSILTAWMQVRFVVWWARAYFSSLDIQQQILSVPLPTLLPEFAASLDERRVEVLGIMCESHRLNFASLFQYWNTGLVSRLKNDTNQKSSHMQLAEESEKLDKWLRRLPSSEEPSKTNVYAVSSNAVDDNRNALYFLSHKAALNYAYYVVGRLMQCKSPLRNMQSRNSQIIGHECHEEEYWIRLLLRIAKGTNLRTSLTENNYTIGFTGLLLAAILRCQNMSLGIEIQDWLGALAELQSTEEGAFPVYQTLGVMKAINFQRSIGRDVFAITLPLDDGGGMPKFTAYSSQLITTLVFYGKSNITGDLFAECATINM</sequence>
<dbReference type="KEGG" id="trg:TRUGW13939_07431"/>
<proteinExistence type="predicted"/>
<accession>A0A7H8R2P3</accession>
<keyword evidence="3" id="KW-1185">Reference proteome</keyword>